<reference evidence="4" key="1">
    <citation type="journal article" date="2019" name="Int. J. Syst. Evol. Microbiol.">
        <title>The Global Catalogue of Microorganisms (GCM) 10K type strain sequencing project: providing services to taxonomists for standard genome sequencing and annotation.</title>
        <authorList>
            <consortium name="The Broad Institute Genomics Platform"/>
            <consortium name="The Broad Institute Genome Sequencing Center for Infectious Disease"/>
            <person name="Wu L."/>
            <person name="Ma J."/>
        </authorList>
    </citation>
    <scope>NUCLEOTIDE SEQUENCE [LARGE SCALE GENOMIC DNA]</scope>
    <source>
        <strain evidence="4">NBRC 108728</strain>
    </source>
</reference>
<evidence type="ECO:0000313" key="4">
    <source>
        <dbReference type="Proteomes" id="UP001321486"/>
    </source>
</evidence>
<accession>A0ABN6Y7Y0</accession>
<feature type="chain" id="PRO_5045475721" evidence="2">
    <location>
        <begin position="30"/>
        <end position="243"/>
    </location>
</feature>
<gene>
    <name evidence="3" type="ORF">GCM10025867_43410</name>
</gene>
<keyword evidence="2" id="KW-0732">Signal</keyword>
<feature type="signal peptide" evidence="2">
    <location>
        <begin position="1"/>
        <end position="29"/>
    </location>
</feature>
<feature type="region of interest" description="Disordered" evidence="1">
    <location>
        <begin position="223"/>
        <end position="243"/>
    </location>
</feature>
<evidence type="ECO:0000313" key="3">
    <source>
        <dbReference type="EMBL" id="BDZ52100.1"/>
    </source>
</evidence>
<keyword evidence="4" id="KW-1185">Reference proteome</keyword>
<evidence type="ECO:0000256" key="2">
    <source>
        <dbReference type="SAM" id="SignalP"/>
    </source>
</evidence>
<feature type="compositionally biased region" description="Low complexity" evidence="1">
    <location>
        <begin position="231"/>
        <end position="243"/>
    </location>
</feature>
<organism evidence="3 4">
    <name type="scientific">Frondihabitans sucicola</name>
    <dbReference type="NCBI Taxonomy" id="1268041"/>
    <lineage>
        <taxon>Bacteria</taxon>
        <taxon>Bacillati</taxon>
        <taxon>Actinomycetota</taxon>
        <taxon>Actinomycetes</taxon>
        <taxon>Micrococcales</taxon>
        <taxon>Microbacteriaceae</taxon>
        <taxon>Frondihabitans</taxon>
    </lineage>
</organism>
<proteinExistence type="predicted"/>
<evidence type="ECO:0000256" key="1">
    <source>
        <dbReference type="SAM" id="MobiDB-lite"/>
    </source>
</evidence>
<protein>
    <submittedName>
        <fullName evidence="3">Uncharacterized protein</fullName>
    </submittedName>
</protein>
<dbReference type="EMBL" id="AP027732">
    <property type="protein sequence ID" value="BDZ52100.1"/>
    <property type="molecule type" value="Genomic_DNA"/>
</dbReference>
<name>A0ABN6Y7Y0_9MICO</name>
<sequence length="243" mass="23902">MAGALLAGALVATGGIVAVPALTAQPAQAATGLAVKLAWSKNFGIAGKPVAKSSPMVATLDSKGSSVLIGDRAGYERAFHLSDGTNVSGWPVSTGGIPVDSTASVLGSGSTARVFFGEGNSGSPTRGGYRAITAAGHLAWSVKPAGQPGKAATVGVMTGLAIGNMQSNASVIGGAMGQTQDLIDAATGKVGRGFPWFEADTNFTTPAVSDLGIGGRDVIVEGATPPRESRSASATRTAATCGS</sequence>
<dbReference type="Proteomes" id="UP001321486">
    <property type="component" value="Chromosome"/>
</dbReference>